<dbReference type="Proteomes" id="UP000623129">
    <property type="component" value="Unassembled WGS sequence"/>
</dbReference>
<reference evidence="2" key="1">
    <citation type="submission" date="2020-01" db="EMBL/GenBank/DDBJ databases">
        <title>Genome sequence of Kobresia littledalei, the first chromosome-level genome in the family Cyperaceae.</title>
        <authorList>
            <person name="Qu G."/>
        </authorList>
    </citation>
    <scope>NUCLEOTIDE SEQUENCE</scope>
    <source>
        <strain evidence="2">C.B.Clarke</strain>
        <tissue evidence="2">Leaf</tissue>
    </source>
</reference>
<proteinExistence type="predicted"/>
<sequence>MNQQQHKSSILGQQPDQSTTRTTAQSAQQNRSTKPNHSTTVKIAAPPPLSVPENRKGERESGEVVSGYGREPPKRESKGVGGEERKCNRGRREEKEGDRRREEERQGWSAEQKSERERGQCLCRQREGVRGCDRRKEIKRERELDRFRQKKEGERERCVFGLNSKLWTGEIGSSIRGLC</sequence>
<feature type="compositionally biased region" description="Polar residues" evidence="1">
    <location>
        <begin position="1"/>
        <end position="16"/>
    </location>
</feature>
<feature type="compositionally biased region" description="Basic and acidic residues" evidence="1">
    <location>
        <begin position="71"/>
        <end position="119"/>
    </location>
</feature>
<name>A0A833VSQ2_9POAL</name>
<dbReference type="EMBL" id="SWLB01000002">
    <property type="protein sequence ID" value="KAF3340575.1"/>
    <property type="molecule type" value="Genomic_DNA"/>
</dbReference>
<keyword evidence="3" id="KW-1185">Reference proteome</keyword>
<protein>
    <submittedName>
        <fullName evidence="2">Uncharacterized protein</fullName>
    </submittedName>
</protein>
<evidence type="ECO:0000313" key="3">
    <source>
        <dbReference type="Proteomes" id="UP000623129"/>
    </source>
</evidence>
<feature type="region of interest" description="Disordered" evidence="1">
    <location>
        <begin position="1"/>
        <end position="119"/>
    </location>
</feature>
<comment type="caution">
    <text evidence="2">The sequence shown here is derived from an EMBL/GenBank/DDBJ whole genome shotgun (WGS) entry which is preliminary data.</text>
</comment>
<accession>A0A833VSQ2</accession>
<feature type="compositionally biased region" description="Low complexity" evidence="1">
    <location>
        <begin position="17"/>
        <end position="29"/>
    </location>
</feature>
<evidence type="ECO:0000313" key="2">
    <source>
        <dbReference type="EMBL" id="KAF3340575.1"/>
    </source>
</evidence>
<dbReference type="AlphaFoldDB" id="A0A833VSQ2"/>
<evidence type="ECO:0000256" key="1">
    <source>
        <dbReference type="SAM" id="MobiDB-lite"/>
    </source>
</evidence>
<feature type="compositionally biased region" description="Basic and acidic residues" evidence="1">
    <location>
        <begin position="53"/>
        <end position="62"/>
    </location>
</feature>
<gene>
    <name evidence="2" type="ORF">FCM35_KLT09419</name>
</gene>
<feature type="compositionally biased region" description="Polar residues" evidence="1">
    <location>
        <begin position="30"/>
        <end position="41"/>
    </location>
</feature>
<organism evidence="2 3">
    <name type="scientific">Carex littledalei</name>
    <dbReference type="NCBI Taxonomy" id="544730"/>
    <lineage>
        <taxon>Eukaryota</taxon>
        <taxon>Viridiplantae</taxon>
        <taxon>Streptophyta</taxon>
        <taxon>Embryophyta</taxon>
        <taxon>Tracheophyta</taxon>
        <taxon>Spermatophyta</taxon>
        <taxon>Magnoliopsida</taxon>
        <taxon>Liliopsida</taxon>
        <taxon>Poales</taxon>
        <taxon>Cyperaceae</taxon>
        <taxon>Cyperoideae</taxon>
        <taxon>Cariceae</taxon>
        <taxon>Carex</taxon>
        <taxon>Carex subgen. Euthyceras</taxon>
    </lineage>
</organism>